<dbReference type="Gene3D" id="3.30.420.40">
    <property type="match status" value="1"/>
</dbReference>
<proteinExistence type="predicted"/>
<reference evidence="1 2" key="2">
    <citation type="submission" date="2020-05" db="EMBL/GenBank/DDBJ databases">
        <title>Identification and distribution of gene clusters putatively required for synthesis of sphingolipid metabolism inhibitors in phylogenetically diverse species of the filamentous fungus Fusarium.</title>
        <authorList>
            <person name="Kim H.-S."/>
            <person name="Busman M."/>
            <person name="Brown D.W."/>
            <person name="Divon H."/>
            <person name="Uhlig S."/>
            <person name="Proctor R.H."/>
        </authorList>
    </citation>
    <scope>NUCLEOTIDE SEQUENCE [LARGE SCALE GENOMIC DNA]</scope>
    <source>
        <strain evidence="1 2">NRRL 25331</strain>
    </source>
</reference>
<reference evidence="2" key="1">
    <citation type="journal article" date="2020" name="BMC Genomics">
        <title>Correction to: Identification and distribution of gene clusters required for synthesis of sphingolipid metabolism inhibitors in diverse species of the filamentous fungus Fusarium.</title>
        <authorList>
            <person name="Kim H.S."/>
            <person name="Lohmar J.M."/>
            <person name="Busman M."/>
            <person name="Brown D.W."/>
            <person name="Naumann T.A."/>
            <person name="Divon H.H."/>
            <person name="Lysoe E."/>
            <person name="Uhlig S."/>
            <person name="Proctor R.H."/>
        </authorList>
    </citation>
    <scope>NUCLEOTIDE SEQUENCE [LARGE SCALE GENOMIC DNA]</scope>
    <source>
        <strain evidence="2">NRRL 25331</strain>
    </source>
</reference>
<dbReference type="CDD" id="cd10170">
    <property type="entry name" value="ASKHA_NBD_HSP70"/>
    <property type="match status" value="1"/>
</dbReference>
<accession>A0A8H5WZ01</accession>
<keyword evidence="2" id="KW-1185">Reference proteome</keyword>
<name>A0A8H5WZ01_FUSCI</name>
<dbReference type="PANTHER" id="PTHR42749:SF8">
    <property type="entry name" value="HSP70 FAMILY PROTEIN (AFU_ORTHOLOGUE AFUA_3G13740)"/>
    <property type="match status" value="1"/>
</dbReference>
<evidence type="ECO:0000313" key="2">
    <source>
        <dbReference type="Proteomes" id="UP000572754"/>
    </source>
</evidence>
<dbReference type="SUPFAM" id="SSF53067">
    <property type="entry name" value="Actin-like ATPase domain"/>
    <property type="match status" value="2"/>
</dbReference>
<dbReference type="InterPro" id="IPR043129">
    <property type="entry name" value="ATPase_NBD"/>
</dbReference>
<comment type="caution">
    <text evidence="1">The sequence shown here is derived from an EMBL/GenBank/DDBJ whole genome shotgun (WGS) entry which is preliminary data.</text>
</comment>
<gene>
    <name evidence="1" type="ORF">FCIRC_7407</name>
</gene>
<dbReference type="Proteomes" id="UP000572754">
    <property type="component" value="Unassembled WGS sequence"/>
</dbReference>
<sequence length="633" mass="70630">MSFLQARSKLVVAIDFGETNSSVSYAFTPEDLHPESLRLAVRTVQNYPYEISMQRGSSMSLEVPTLMRYPNNWDFRPLDELRREPPGTSHSVNGQVEWGFQVQQHMAKVMSHSDNTHSLLYGFKNLINQSENHEIQNRHLIETLHRLSKNGSCSREISVQEMVLLVTIDYLTNLLSHAKTEITESTIITSTELVICVPVIWRQKALRDIQTCVAIAAKRVNFPGVDFGNDCVTQVFMITEPEAAATWLLSMRRSMIKRGDVFTILDAGGGTCDALTYIVTRKSPLRLERQLVHHSGGTCGSNALNAAFRELLENLLADHDYLNKDGATLEGHICKLAAHDFEHYLKTGWAVSQNSQDRVLEVFGLRSDPGSRNQATDNQQPCPHTLTIQAEHLNNIYRRVCDEVSMLMTKQLHETTQLGLKTGKVVLAGGFGESKPLRTCLREALATFNAAQNSNVELHLADEYERVTAVDAVSSGGVLRALDKLYGPTRVANSSYGGQAIPPSFQIPAPRYCTFPFWNDDGTINKGPFTCQEEIWVSDEAYLDHHSYLHEHNKDAQKIGVFSTDVTHLHQDFLLEGQGAQASGGTRYLYWRFPYKLVLTIDGLNMKCVQVFKGGDIGEMNLGIAPGFAPGAN</sequence>
<dbReference type="AlphaFoldDB" id="A0A8H5WZ01"/>
<dbReference type="PANTHER" id="PTHR42749">
    <property type="entry name" value="CELL SHAPE-DETERMINING PROTEIN MREB"/>
    <property type="match status" value="1"/>
</dbReference>
<protein>
    <submittedName>
        <fullName evidence="1">Hsp70 chaperone protein</fullName>
    </submittedName>
</protein>
<dbReference type="EMBL" id="JAAQPE010000242">
    <property type="protein sequence ID" value="KAF5675423.1"/>
    <property type="molecule type" value="Genomic_DNA"/>
</dbReference>
<organism evidence="1 2">
    <name type="scientific">Fusarium circinatum</name>
    <name type="common">Pitch canker fungus</name>
    <name type="synonym">Gibberella circinata</name>
    <dbReference type="NCBI Taxonomy" id="48490"/>
    <lineage>
        <taxon>Eukaryota</taxon>
        <taxon>Fungi</taxon>
        <taxon>Dikarya</taxon>
        <taxon>Ascomycota</taxon>
        <taxon>Pezizomycotina</taxon>
        <taxon>Sordariomycetes</taxon>
        <taxon>Hypocreomycetidae</taxon>
        <taxon>Hypocreales</taxon>
        <taxon>Nectriaceae</taxon>
        <taxon>Fusarium</taxon>
        <taxon>Fusarium fujikuroi species complex</taxon>
    </lineage>
</organism>
<evidence type="ECO:0000313" key="1">
    <source>
        <dbReference type="EMBL" id="KAF5675423.1"/>
    </source>
</evidence>